<organism evidence="1">
    <name type="scientific">Arion vulgaris</name>
    <dbReference type="NCBI Taxonomy" id="1028688"/>
    <lineage>
        <taxon>Eukaryota</taxon>
        <taxon>Metazoa</taxon>
        <taxon>Spiralia</taxon>
        <taxon>Lophotrochozoa</taxon>
        <taxon>Mollusca</taxon>
        <taxon>Gastropoda</taxon>
        <taxon>Heterobranchia</taxon>
        <taxon>Euthyneura</taxon>
        <taxon>Panpulmonata</taxon>
        <taxon>Eupulmonata</taxon>
        <taxon>Stylommatophora</taxon>
        <taxon>Helicina</taxon>
        <taxon>Arionoidea</taxon>
        <taxon>Arionidae</taxon>
        <taxon>Arion</taxon>
    </lineage>
</organism>
<reference evidence="1" key="1">
    <citation type="submission" date="2014-12" db="EMBL/GenBank/DDBJ databases">
        <title>Insight into the proteome of Arion vulgaris.</title>
        <authorList>
            <person name="Aradska J."/>
            <person name="Bulat T."/>
            <person name="Smidak R."/>
            <person name="Sarate P."/>
            <person name="Gangsoo J."/>
            <person name="Sialana F."/>
            <person name="Bilban M."/>
            <person name="Lubec G."/>
        </authorList>
    </citation>
    <scope>NUCLEOTIDE SEQUENCE</scope>
    <source>
        <tissue evidence="1">Skin</tissue>
    </source>
</reference>
<evidence type="ECO:0000313" key="1">
    <source>
        <dbReference type="EMBL" id="CEK66387.1"/>
    </source>
</evidence>
<protein>
    <submittedName>
        <fullName evidence="1">Uncharacterized protein</fullName>
    </submittedName>
</protein>
<proteinExistence type="predicted"/>
<gene>
    <name evidence="1" type="primary">ORF58523</name>
</gene>
<accession>A0A0B6ZD51</accession>
<name>A0A0B6ZD51_9EUPU</name>
<dbReference type="AlphaFoldDB" id="A0A0B6ZD51"/>
<sequence>RKEEEEEKNSDCLSSIKWSIVVYNLNIITILQSQCEQLECFQNEGMCKQWWNRVCMCTYITILSQELISTS</sequence>
<dbReference type="EMBL" id="HACG01019522">
    <property type="protein sequence ID" value="CEK66387.1"/>
    <property type="molecule type" value="Transcribed_RNA"/>
</dbReference>
<feature type="non-terminal residue" evidence="1">
    <location>
        <position position="1"/>
    </location>
</feature>